<dbReference type="Gene3D" id="2.40.10.10">
    <property type="entry name" value="Trypsin-like serine proteases"/>
    <property type="match status" value="1"/>
</dbReference>
<dbReference type="PROSITE" id="PS00134">
    <property type="entry name" value="TRYPSIN_HIS"/>
    <property type="match status" value="1"/>
</dbReference>
<dbReference type="GO" id="GO:0030246">
    <property type="term" value="F:carbohydrate binding"/>
    <property type="evidence" value="ECO:0007669"/>
    <property type="project" value="UniProtKB-KW"/>
</dbReference>
<name>A0AAV4T2I7_CAEEX</name>
<gene>
    <name evidence="14" type="ORF">CEXT_160141</name>
</gene>
<comment type="caution">
    <text evidence="14">The sequence shown here is derived from an EMBL/GenBank/DDBJ whole genome shotgun (WGS) entry which is preliminary data.</text>
</comment>
<evidence type="ECO:0000256" key="1">
    <source>
        <dbReference type="ARBA" id="ARBA00022536"/>
    </source>
</evidence>
<dbReference type="Pfam" id="PF00089">
    <property type="entry name" value="Trypsin"/>
    <property type="match status" value="1"/>
</dbReference>
<dbReference type="AlphaFoldDB" id="A0AAV4T2I7"/>
<keyword evidence="15" id="KW-1185">Reference proteome</keyword>
<evidence type="ECO:0000256" key="2">
    <source>
        <dbReference type="ARBA" id="ARBA00022659"/>
    </source>
</evidence>
<sequence length="306" mass="33934">MGFGELFRQEFEKEEAPIWESKSKSALVVLLFLCEDIIGKSISTGFNALTVANCGKSILPFYDQDRIVGGDYAVHGQYPWMVSLREKGEHGFEHVCGASILNKNWIVTAAHCIDYLSPRMYEILAGLHKLSEEHTPTVKRYKISKIVIHDDYDDDTFHNDIALLRISKPIDIAGSRGYINGVCLPKNKTDPSGYATVIGWGTDGENSDTLKQVVVPIIKRKICNDMYDDDPYDGIDEVIDTMICAGLTGRDSCQNDSGGPLLQRDAKGITTLVGIVSHGAGCGLKYYPGVYTKISMYKDWMATVMK</sequence>
<evidence type="ECO:0000256" key="10">
    <source>
        <dbReference type="ARBA" id="ARBA00023157"/>
    </source>
</evidence>
<comment type="catalytic activity">
    <reaction evidence="11">
        <text>Selective cleavage of 103-Arg-|-Ser-104 and 124-Ile-|-Ile-125 bonds in Limulus clotting factor B to form activated factor B. Cleavage of -Pro-Arg-|-Xaa- bonds in synthetic substrates.</text>
        <dbReference type="EC" id="3.4.21.84"/>
    </reaction>
</comment>
<dbReference type="InterPro" id="IPR001254">
    <property type="entry name" value="Trypsin_dom"/>
</dbReference>
<dbReference type="GO" id="GO:0006508">
    <property type="term" value="P:proteolysis"/>
    <property type="evidence" value="ECO:0007669"/>
    <property type="project" value="UniProtKB-KW"/>
</dbReference>
<reference evidence="14 15" key="1">
    <citation type="submission" date="2021-06" db="EMBL/GenBank/DDBJ databases">
        <title>Caerostris extrusa draft genome.</title>
        <authorList>
            <person name="Kono N."/>
            <person name="Arakawa K."/>
        </authorList>
    </citation>
    <scope>NUCLEOTIDE SEQUENCE [LARGE SCALE GENOMIC DNA]</scope>
</reference>
<dbReference type="SUPFAM" id="SSF50494">
    <property type="entry name" value="Trypsin-like serine proteases"/>
    <property type="match status" value="1"/>
</dbReference>
<dbReference type="EMBL" id="BPLR01010598">
    <property type="protein sequence ID" value="GIY40330.1"/>
    <property type="molecule type" value="Genomic_DNA"/>
</dbReference>
<dbReference type="InterPro" id="IPR043504">
    <property type="entry name" value="Peptidase_S1_PA_chymotrypsin"/>
</dbReference>
<evidence type="ECO:0000256" key="5">
    <source>
        <dbReference type="ARBA" id="ARBA00022734"/>
    </source>
</evidence>
<feature type="domain" description="Peptidase S1" evidence="13">
    <location>
        <begin position="67"/>
        <end position="306"/>
    </location>
</feature>
<keyword evidence="1" id="KW-0245">EGF-like domain</keyword>
<keyword evidence="7" id="KW-0353">Hemolymph clotting</keyword>
<evidence type="ECO:0000256" key="9">
    <source>
        <dbReference type="ARBA" id="ARBA00022889"/>
    </source>
</evidence>
<keyword evidence="8" id="KW-0720">Serine protease</keyword>
<evidence type="ECO:0000313" key="14">
    <source>
        <dbReference type="EMBL" id="GIY40330.1"/>
    </source>
</evidence>
<organism evidence="14 15">
    <name type="scientific">Caerostris extrusa</name>
    <name type="common">Bark spider</name>
    <name type="synonym">Caerostris bankana</name>
    <dbReference type="NCBI Taxonomy" id="172846"/>
    <lineage>
        <taxon>Eukaryota</taxon>
        <taxon>Metazoa</taxon>
        <taxon>Ecdysozoa</taxon>
        <taxon>Arthropoda</taxon>
        <taxon>Chelicerata</taxon>
        <taxon>Arachnida</taxon>
        <taxon>Araneae</taxon>
        <taxon>Araneomorphae</taxon>
        <taxon>Entelegynae</taxon>
        <taxon>Araneoidea</taxon>
        <taxon>Araneidae</taxon>
        <taxon>Caerostris</taxon>
    </lineage>
</organism>
<evidence type="ECO:0000256" key="6">
    <source>
        <dbReference type="ARBA" id="ARBA00022801"/>
    </source>
</evidence>
<evidence type="ECO:0000256" key="7">
    <source>
        <dbReference type="ARBA" id="ARBA00022820"/>
    </source>
</evidence>
<evidence type="ECO:0000313" key="15">
    <source>
        <dbReference type="Proteomes" id="UP001054945"/>
    </source>
</evidence>
<keyword evidence="10" id="KW-1015">Disulfide bond</keyword>
<dbReference type="GO" id="GO:0007155">
    <property type="term" value="P:cell adhesion"/>
    <property type="evidence" value="ECO:0007669"/>
    <property type="project" value="UniProtKB-KW"/>
</dbReference>
<evidence type="ECO:0000256" key="8">
    <source>
        <dbReference type="ARBA" id="ARBA00022825"/>
    </source>
</evidence>
<evidence type="ECO:0000256" key="4">
    <source>
        <dbReference type="ARBA" id="ARBA00022729"/>
    </source>
</evidence>
<dbReference type="CDD" id="cd00190">
    <property type="entry name" value="Tryp_SPc"/>
    <property type="match status" value="1"/>
</dbReference>
<keyword evidence="5" id="KW-0430">Lectin</keyword>
<proteinExistence type="predicted"/>
<keyword evidence="4" id="KW-0732">Signal</keyword>
<dbReference type="FunFam" id="2.40.10.10:FF:000120">
    <property type="entry name" value="Putative serine protease"/>
    <property type="match status" value="1"/>
</dbReference>
<accession>A0AAV4T2I7</accession>
<dbReference type="InterPro" id="IPR018114">
    <property type="entry name" value="TRYPSIN_HIS"/>
</dbReference>
<evidence type="ECO:0000256" key="12">
    <source>
        <dbReference type="ARBA" id="ARBA00066707"/>
    </source>
</evidence>
<dbReference type="PANTHER" id="PTHR24252">
    <property type="entry name" value="ACROSIN-RELATED"/>
    <property type="match status" value="1"/>
</dbReference>
<dbReference type="PROSITE" id="PS50240">
    <property type="entry name" value="TRYPSIN_DOM"/>
    <property type="match status" value="1"/>
</dbReference>
<protein>
    <recommendedName>
        <fullName evidence="12">limulus clotting factor C</fullName>
        <ecNumber evidence="12">3.4.21.84</ecNumber>
    </recommendedName>
</protein>
<dbReference type="SMART" id="SM00020">
    <property type="entry name" value="Tryp_SPc"/>
    <property type="match status" value="1"/>
</dbReference>
<dbReference type="InterPro" id="IPR009003">
    <property type="entry name" value="Peptidase_S1_PA"/>
</dbReference>
<dbReference type="GO" id="GO:0042381">
    <property type="term" value="P:hemolymph coagulation"/>
    <property type="evidence" value="ECO:0007669"/>
    <property type="project" value="UniProtKB-KW"/>
</dbReference>
<evidence type="ECO:0000259" key="13">
    <source>
        <dbReference type="PROSITE" id="PS50240"/>
    </source>
</evidence>
<keyword evidence="9" id="KW-0130">Cell adhesion</keyword>
<evidence type="ECO:0000256" key="11">
    <source>
        <dbReference type="ARBA" id="ARBA00052079"/>
    </source>
</evidence>
<dbReference type="InterPro" id="IPR001314">
    <property type="entry name" value="Peptidase_S1A"/>
</dbReference>
<keyword evidence="6" id="KW-0378">Hydrolase</keyword>
<keyword evidence="2" id="KW-0768">Sushi</keyword>
<keyword evidence="3" id="KW-0645">Protease</keyword>
<dbReference type="GO" id="GO:0004252">
    <property type="term" value="F:serine-type endopeptidase activity"/>
    <property type="evidence" value="ECO:0007669"/>
    <property type="project" value="InterPro"/>
</dbReference>
<dbReference type="EC" id="3.4.21.84" evidence="12"/>
<dbReference type="Proteomes" id="UP001054945">
    <property type="component" value="Unassembled WGS sequence"/>
</dbReference>
<evidence type="ECO:0000256" key="3">
    <source>
        <dbReference type="ARBA" id="ARBA00022670"/>
    </source>
</evidence>
<dbReference type="PRINTS" id="PR00722">
    <property type="entry name" value="CHYMOTRYPSIN"/>
</dbReference>
<dbReference type="PANTHER" id="PTHR24252:SF18">
    <property type="entry name" value="OVOCHYMASE 1"/>
    <property type="match status" value="1"/>
</dbReference>